<dbReference type="Proteomes" id="UP001277972">
    <property type="component" value="Unassembled WGS sequence"/>
</dbReference>
<name>A0ACC6M866_9BACI</name>
<evidence type="ECO:0000313" key="2">
    <source>
        <dbReference type="Proteomes" id="UP001277972"/>
    </source>
</evidence>
<dbReference type="EMBL" id="JAWZSR010000008">
    <property type="protein sequence ID" value="MDX8047032.1"/>
    <property type="molecule type" value="Genomic_DNA"/>
</dbReference>
<protein>
    <submittedName>
        <fullName evidence="1">Uncharacterized protein</fullName>
    </submittedName>
</protein>
<sequence length="419" mass="48511">MKIMHKLFIFLCLCVVLFGCSSEEAQSTENGEDTSNQKTGNNELTDLNLYEEHDGVTVEPLTDVEHNHYPHQEILTENFVAYLDEDVALAQRESTAWAMNWKTGEPVWEPNGYLRSSAYSEFNAYDKKLYYKEEDEYKTIGISLKPEENTTADISEEEYLQHVSRYQSENTSYMVDSETSEDHVILEAYDKESSELLWSTPLPEIESILDGVEVLDNYVHVGGGRIPYLYILDKETGDILYEEKGYYTAGLQVEDTIYFVKQLTNHTFTFYKLATDTWELTELSTFEDVDHDYEYGRYLEYTDGILTYHMAFGTIGIDTSTGEPYINYYYDDDEGFGNDYVYTFIHGNNFYLLSSSVDHTVLSILDIQSKELLKQYQLDEEVIDMASTVSDVYKVLDNDRFVIITKEDGIYEFELAAFE</sequence>
<organism evidence="1 2">
    <name type="scientific">Gracilibacillus pellucidus</name>
    <dbReference type="NCBI Taxonomy" id="3095368"/>
    <lineage>
        <taxon>Bacteria</taxon>
        <taxon>Bacillati</taxon>
        <taxon>Bacillota</taxon>
        <taxon>Bacilli</taxon>
        <taxon>Bacillales</taxon>
        <taxon>Bacillaceae</taxon>
        <taxon>Gracilibacillus</taxon>
    </lineage>
</organism>
<gene>
    <name evidence="1" type="ORF">SH601_13645</name>
</gene>
<evidence type="ECO:0000313" key="1">
    <source>
        <dbReference type="EMBL" id="MDX8047032.1"/>
    </source>
</evidence>
<proteinExistence type="predicted"/>
<keyword evidence="2" id="KW-1185">Reference proteome</keyword>
<reference evidence="1" key="1">
    <citation type="submission" date="2023-11" db="EMBL/GenBank/DDBJ databases">
        <title>Gracilibacillus pellucida a moderately halophilic bacterium isolated from saline soil in Xinjiang province.</title>
        <authorList>
            <person name="Zhang Z."/>
            <person name="Tan F."/>
            <person name="Wang Y."/>
            <person name="Xia M."/>
        </authorList>
    </citation>
    <scope>NUCLEOTIDE SEQUENCE</scope>
    <source>
        <strain evidence="1">S3-1-1</strain>
    </source>
</reference>
<accession>A0ACC6M866</accession>
<comment type="caution">
    <text evidence="1">The sequence shown here is derived from an EMBL/GenBank/DDBJ whole genome shotgun (WGS) entry which is preliminary data.</text>
</comment>